<dbReference type="GO" id="GO:0006334">
    <property type="term" value="P:nucleosome assembly"/>
    <property type="evidence" value="ECO:0007669"/>
    <property type="project" value="TreeGrafter"/>
</dbReference>
<evidence type="ECO:0000259" key="2">
    <source>
        <dbReference type="Pfam" id="PF03344"/>
    </source>
</evidence>
<sequence>MALETTKKSFLKFLEFCRTVTDDDDEVLKLLHKRYNKTNQAYLNSEAFIKLMHSTTEQIKNDLSRKFVYIKEFISELRAYGSSNAESVKSNNEPPAKRARLSAPDDPNKACTSKSLHFNSVLHKATSEPNAVECVDSDCSEKSGKCKSENHDTRTICNSQVFLQALGLSPRVVLTKCQSSVSSCPPPPSQTSVLQDVSGLSGGKHRVNSEASHLLQAAATDLDLETSTKKTSEKHIERLESLLGIQRLEEVDLGLDDLEKEDSNYILLDKYKTKFVKVWNKLCELKCRNPTTGRPIERRFRFEGR</sequence>
<dbReference type="AlphaFoldDB" id="A0AAD9JEJ1"/>
<evidence type="ECO:0000313" key="3">
    <source>
        <dbReference type="EMBL" id="KAK2150900.1"/>
    </source>
</evidence>
<feature type="domain" description="Daxx N-terminal Rassf1C-interacting" evidence="2">
    <location>
        <begin position="7"/>
        <end position="81"/>
    </location>
</feature>
<dbReference type="InterPro" id="IPR046426">
    <property type="entry name" value="DAXX_histone-bd_sf"/>
</dbReference>
<dbReference type="GO" id="GO:0050681">
    <property type="term" value="F:nuclear androgen receptor binding"/>
    <property type="evidence" value="ECO:0007669"/>
    <property type="project" value="TreeGrafter"/>
</dbReference>
<dbReference type="GO" id="GO:0003713">
    <property type="term" value="F:transcription coactivator activity"/>
    <property type="evidence" value="ECO:0007669"/>
    <property type="project" value="TreeGrafter"/>
</dbReference>
<dbReference type="PANTHER" id="PTHR12766:SF7">
    <property type="entry name" value="DEATH DOMAIN-ASSOCIATED PROTEIN 6"/>
    <property type="match status" value="1"/>
</dbReference>
<feature type="region of interest" description="Disordered" evidence="1">
    <location>
        <begin position="84"/>
        <end position="107"/>
    </location>
</feature>
<dbReference type="Gene3D" id="1.20.58.2170">
    <property type="match status" value="1"/>
</dbReference>
<reference evidence="3" key="1">
    <citation type="journal article" date="2023" name="Mol. Biol. Evol.">
        <title>Third-Generation Sequencing Reveals the Adaptive Role of the Epigenome in Three Deep-Sea Polychaetes.</title>
        <authorList>
            <person name="Perez M."/>
            <person name="Aroh O."/>
            <person name="Sun Y."/>
            <person name="Lan Y."/>
            <person name="Juniper S.K."/>
            <person name="Young C.R."/>
            <person name="Angers B."/>
            <person name="Qian P.Y."/>
        </authorList>
    </citation>
    <scope>NUCLEOTIDE SEQUENCE</scope>
    <source>
        <strain evidence="3">P08H-3</strain>
    </source>
</reference>
<protein>
    <recommendedName>
        <fullName evidence="2">Daxx N-terminal Rassf1C-interacting domain-containing protein</fullName>
    </recommendedName>
</protein>
<keyword evidence="4" id="KW-1185">Reference proteome</keyword>
<dbReference type="InterPro" id="IPR031333">
    <property type="entry name" value="Daxx_N"/>
</dbReference>
<feature type="compositionally biased region" description="Polar residues" evidence="1">
    <location>
        <begin position="84"/>
        <end position="93"/>
    </location>
</feature>
<dbReference type="PANTHER" id="PTHR12766">
    <property type="entry name" value="DEATH DOMAIN-ASSOCIATED PROTEIN 6 DAXX"/>
    <property type="match status" value="1"/>
</dbReference>
<dbReference type="Proteomes" id="UP001208570">
    <property type="component" value="Unassembled WGS sequence"/>
</dbReference>
<gene>
    <name evidence="3" type="ORF">LSH36_383g01024</name>
</gene>
<proteinExistence type="predicted"/>
<dbReference type="Gene3D" id="1.10.8.810">
    <property type="entry name" value="Daxx helical bundle domain"/>
    <property type="match status" value="1"/>
</dbReference>
<evidence type="ECO:0000256" key="1">
    <source>
        <dbReference type="SAM" id="MobiDB-lite"/>
    </source>
</evidence>
<accession>A0AAD9JEJ1</accession>
<dbReference type="Pfam" id="PF03344">
    <property type="entry name" value="Daxx"/>
    <property type="match status" value="1"/>
</dbReference>
<comment type="caution">
    <text evidence="3">The sequence shown here is derived from an EMBL/GenBank/DDBJ whole genome shotgun (WGS) entry which is preliminary data.</text>
</comment>
<organism evidence="3 4">
    <name type="scientific">Paralvinella palmiformis</name>
    <dbReference type="NCBI Taxonomy" id="53620"/>
    <lineage>
        <taxon>Eukaryota</taxon>
        <taxon>Metazoa</taxon>
        <taxon>Spiralia</taxon>
        <taxon>Lophotrochozoa</taxon>
        <taxon>Annelida</taxon>
        <taxon>Polychaeta</taxon>
        <taxon>Sedentaria</taxon>
        <taxon>Canalipalpata</taxon>
        <taxon>Terebellida</taxon>
        <taxon>Terebelliformia</taxon>
        <taxon>Alvinellidae</taxon>
        <taxon>Paralvinella</taxon>
    </lineage>
</organism>
<dbReference type="GO" id="GO:0016605">
    <property type="term" value="C:PML body"/>
    <property type="evidence" value="ECO:0007669"/>
    <property type="project" value="TreeGrafter"/>
</dbReference>
<dbReference type="GO" id="GO:0003714">
    <property type="term" value="F:transcription corepressor activity"/>
    <property type="evidence" value="ECO:0007669"/>
    <property type="project" value="TreeGrafter"/>
</dbReference>
<name>A0AAD9JEJ1_9ANNE</name>
<dbReference type="GO" id="GO:0042981">
    <property type="term" value="P:regulation of apoptotic process"/>
    <property type="evidence" value="ECO:0007669"/>
    <property type="project" value="TreeGrafter"/>
</dbReference>
<dbReference type="EMBL" id="JAODUP010000383">
    <property type="protein sequence ID" value="KAK2150900.1"/>
    <property type="molecule type" value="Genomic_DNA"/>
</dbReference>
<evidence type="ECO:0000313" key="4">
    <source>
        <dbReference type="Proteomes" id="UP001208570"/>
    </source>
</evidence>
<dbReference type="InterPro" id="IPR038298">
    <property type="entry name" value="Daxx_N_sf"/>
</dbReference>
<dbReference type="GO" id="GO:0042393">
    <property type="term" value="F:histone binding"/>
    <property type="evidence" value="ECO:0007669"/>
    <property type="project" value="InterPro"/>
</dbReference>